<dbReference type="PANTHER" id="PTHR12565:SF459">
    <property type="entry name" value="BHLH DOMAIN-CONTAINING PROTEIN"/>
    <property type="match status" value="1"/>
</dbReference>
<protein>
    <submittedName>
        <fullName evidence="7">Transcription factor bHLH49-like isoform X1</fullName>
    </submittedName>
</protein>
<dbReference type="GO" id="GO:0003700">
    <property type="term" value="F:DNA-binding transcription factor activity"/>
    <property type="evidence" value="ECO:0007669"/>
    <property type="project" value="TreeGrafter"/>
</dbReference>
<dbReference type="Proteomes" id="UP000594638">
    <property type="component" value="Unassembled WGS sequence"/>
</dbReference>
<dbReference type="SUPFAM" id="SSF47459">
    <property type="entry name" value="HLH, helix-loop-helix DNA-binding domain"/>
    <property type="match status" value="1"/>
</dbReference>
<dbReference type="GO" id="GO:0005634">
    <property type="term" value="C:nucleus"/>
    <property type="evidence" value="ECO:0007669"/>
    <property type="project" value="UniProtKB-SubCell"/>
</dbReference>
<comment type="subcellular location">
    <subcellularLocation>
        <location evidence="1">Nucleus</location>
    </subcellularLocation>
</comment>
<dbReference type="Gene3D" id="4.10.280.10">
    <property type="entry name" value="Helix-loop-helix DNA-binding domain"/>
    <property type="match status" value="1"/>
</dbReference>
<evidence type="ECO:0000256" key="2">
    <source>
        <dbReference type="ARBA" id="ARBA00023015"/>
    </source>
</evidence>
<dbReference type="GO" id="GO:0046983">
    <property type="term" value="F:protein dimerization activity"/>
    <property type="evidence" value="ECO:0007669"/>
    <property type="project" value="InterPro"/>
</dbReference>
<reference evidence="7 8" key="1">
    <citation type="submission" date="2019-12" db="EMBL/GenBank/DDBJ databases">
        <authorList>
            <person name="Alioto T."/>
            <person name="Alioto T."/>
            <person name="Gomez Garrido J."/>
        </authorList>
    </citation>
    <scope>NUCLEOTIDE SEQUENCE [LARGE SCALE GENOMIC DNA]</scope>
</reference>
<comment type="caution">
    <text evidence="7">The sequence shown here is derived from an EMBL/GenBank/DDBJ whole genome shotgun (WGS) entry which is preliminary data.</text>
</comment>
<feature type="region of interest" description="Disordered" evidence="5">
    <location>
        <begin position="237"/>
        <end position="324"/>
    </location>
</feature>
<feature type="region of interest" description="Disordered" evidence="5">
    <location>
        <begin position="187"/>
        <end position="210"/>
    </location>
</feature>
<dbReference type="Gramene" id="OE9A097076T2">
    <property type="protein sequence ID" value="OE9A097076C2"/>
    <property type="gene ID" value="OE9A097076"/>
</dbReference>
<sequence length="525" mass="57471">MDIAGKDATIEPEKGNENPVNYCATNMSSDWPLNDNYLPNTSVGMIPRGNSIMESSACSSAPMVDSFCPLIWDQPVSEQNRGYCHVNIQNNARTSDSFGPSAGTGWIPDTMLRDDMFLPTVQGMVPQSLPQLPSDSGFIERAARFSCFSGGNFGDMMNPFSVPEYLNSYSGMLASVQGQHEVFAGDGTKLNTTESSKEASLPLVYGTEGSPLKNEKMRECLPCSREEAQQGVCTLANDSDEAEFSSRGDQEELEGSPRESSGKGVESKKRKGTEQSTALNVNNRALKPSAKTAKDDAEIQNKDDLNPTTSKPSGKHGKKGLQWPDLPKEEYIRVRARRGQATNSHSLAERLRRERISERMKFLQDLVPGCSKITGKAVMLDEIINYVQSLQRQVEFLSMKLATVNPWLNFSIEGLLTKDIFQSRIGSSSSLGFPPDVTIPYPPPHQTPPGLIQPDLSSLANSSNALRRSINSPFTPAFRESTSQAPSMWEDELHNVVQMGISSSAHLSSQDLSGSLPPRHIKAEP</sequence>
<dbReference type="CDD" id="cd18919">
    <property type="entry name" value="bHLH_AtBPE_like"/>
    <property type="match status" value="1"/>
</dbReference>
<dbReference type="InterPro" id="IPR036638">
    <property type="entry name" value="HLH_DNA-bd_sf"/>
</dbReference>
<evidence type="ECO:0000313" key="7">
    <source>
        <dbReference type="EMBL" id="CAA3015729.1"/>
    </source>
</evidence>
<evidence type="ECO:0000256" key="5">
    <source>
        <dbReference type="SAM" id="MobiDB-lite"/>
    </source>
</evidence>
<keyword evidence="4" id="KW-0539">Nucleus</keyword>
<dbReference type="PANTHER" id="PTHR12565">
    <property type="entry name" value="STEROL REGULATORY ELEMENT-BINDING PROTEIN"/>
    <property type="match status" value="1"/>
</dbReference>
<keyword evidence="2" id="KW-0805">Transcription regulation</keyword>
<evidence type="ECO:0000256" key="3">
    <source>
        <dbReference type="ARBA" id="ARBA00023163"/>
    </source>
</evidence>
<dbReference type="Pfam" id="PF00010">
    <property type="entry name" value="HLH"/>
    <property type="match status" value="1"/>
</dbReference>
<organism evidence="7 8">
    <name type="scientific">Olea europaea subsp. europaea</name>
    <dbReference type="NCBI Taxonomy" id="158383"/>
    <lineage>
        <taxon>Eukaryota</taxon>
        <taxon>Viridiplantae</taxon>
        <taxon>Streptophyta</taxon>
        <taxon>Embryophyta</taxon>
        <taxon>Tracheophyta</taxon>
        <taxon>Spermatophyta</taxon>
        <taxon>Magnoliopsida</taxon>
        <taxon>eudicotyledons</taxon>
        <taxon>Gunneridae</taxon>
        <taxon>Pentapetalae</taxon>
        <taxon>asterids</taxon>
        <taxon>lamiids</taxon>
        <taxon>Lamiales</taxon>
        <taxon>Oleaceae</taxon>
        <taxon>Oleeae</taxon>
        <taxon>Olea</taxon>
    </lineage>
</organism>
<feature type="compositionally biased region" description="Basic and acidic residues" evidence="5">
    <location>
        <begin position="292"/>
        <end position="305"/>
    </location>
</feature>
<dbReference type="AlphaFoldDB" id="A0A8S0UEW8"/>
<evidence type="ECO:0000313" key="8">
    <source>
        <dbReference type="Proteomes" id="UP000594638"/>
    </source>
</evidence>
<dbReference type="OrthoDB" id="1923196at2759"/>
<feature type="compositionally biased region" description="Basic and acidic residues" evidence="5">
    <location>
        <begin position="244"/>
        <end position="267"/>
    </location>
</feature>
<evidence type="ECO:0000259" key="6">
    <source>
        <dbReference type="PROSITE" id="PS50888"/>
    </source>
</evidence>
<evidence type="ECO:0000256" key="4">
    <source>
        <dbReference type="ARBA" id="ARBA00023242"/>
    </source>
</evidence>
<accession>A0A8S0UEW8</accession>
<dbReference type="Gramene" id="OE9A097076T3">
    <property type="protein sequence ID" value="OE9A097076C3"/>
    <property type="gene ID" value="OE9A097076"/>
</dbReference>
<dbReference type="InterPro" id="IPR024097">
    <property type="entry name" value="bHLH_ZIP_TF"/>
</dbReference>
<feature type="domain" description="BHLH" evidence="6">
    <location>
        <begin position="340"/>
        <end position="390"/>
    </location>
</feature>
<dbReference type="SMART" id="SM00353">
    <property type="entry name" value="HLH"/>
    <property type="match status" value="1"/>
</dbReference>
<proteinExistence type="predicted"/>
<keyword evidence="8" id="KW-1185">Reference proteome</keyword>
<dbReference type="FunFam" id="4.10.280.10:FF:000002">
    <property type="entry name" value="Basic helix-loop-helix transcription factor"/>
    <property type="match status" value="1"/>
</dbReference>
<keyword evidence="3" id="KW-0804">Transcription</keyword>
<evidence type="ECO:0000256" key="1">
    <source>
        <dbReference type="ARBA" id="ARBA00004123"/>
    </source>
</evidence>
<name>A0A8S0UEW8_OLEEU</name>
<feature type="compositionally biased region" description="Polar residues" evidence="5">
    <location>
        <begin position="274"/>
        <end position="283"/>
    </location>
</feature>
<gene>
    <name evidence="7" type="ORF">OLEA9_A097076</name>
</gene>
<dbReference type="EMBL" id="CACTIH010007567">
    <property type="protein sequence ID" value="CAA3015729.1"/>
    <property type="molecule type" value="Genomic_DNA"/>
</dbReference>
<dbReference type="PROSITE" id="PS50888">
    <property type="entry name" value="BHLH"/>
    <property type="match status" value="1"/>
</dbReference>
<feature type="region of interest" description="Disordered" evidence="5">
    <location>
        <begin position="435"/>
        <end position="457"/>
    </location>
</feature>
<dbReference type="InterPro" id="IPR011598">
    <property type="entry name" value="bHLH_dom"/>
</dbReference>